<dbReference type="Proteomes" id="UP001145114">
    <property type="component" value="Unassembled WGS sequence"/>
</dbReference>
<keyword evidence="1" id="KW-0378">Hydrolase</keyword>
<dbReference type="EMBL" id="JAMZIH010004263">
    <property type="protein sequence ID" value="KAJ1676351.1"/>
    <property type="molecule type" value="Genomic_DNA"/>
</dbReference>
<sequence>MSSQPHQSIALAATATDTTATINDEEPHVLNKFIKRPYTVGLVPVPFSGGQPKSGVDDGPIELLRYGLLSQIKELGYKVDFEGDDIEAYTKLRPESDPDIGVLKKPLYVSRACELVKSKVAAQCMAG</sequence>
<reference evidence="1" key="1">
    <citation type="submission" date="2022-06" db="EMBL/GenBank/DDBJ databases">
        <title>Phylogenomic reconstructions and comparative analyses of Kickxellomycotina fungi.</title>
        <authorList>
            <person name="Reynolds N.K."/>
            <person name="Stajich J.E."/>
            <person name="Barry K."/>
            <person name="Grigoriev I.V."/>
            <person name="Crous P."/>
            <person name="Smith M.E."/>
        </authorList>
    </citation>
    <scope>NUCLEOTIDE SEQUENCE</scope>
    <source>
        <strain evidence="1">RSA 2271</strain>
    </source>
</reference>
<keyword evidence="2" id="KW-1185">Reference proteome</keyword>
<accession>A0ACC1HKZ0</accession>
<comment type="caution">
    <text evidence="1">The sequence shown here is derived from an EMBL/GenBank/DDBJ whole genome shotgun (WGS) entry which is preliminary data.</text>
</comment>
<organism evidence="1 2">
    <name type="scientific">Spiromyces aspiralis</name>
    <dbReference type="NCBI Taxonomy" id="68401"/>
    <lineage>
        <taxon>Eukaryota</taxon>
        <taxon>Fungi</taxon>
        <taxon>Fungi incertae sedis</taxon>
        <taxon>Zoopagomycota</taxon>
        <taxon>Kickxellomycotina</taxon>
        <taxon>Kickxellomycetes</taxon>
        <taxon>Kickxellales</taxon>
        <taxon>Kickxellaceae</taxon>
        <taxon>Spiromyces</taxon>
    </lineage>
</organism>
<gene>
    <name evidence="1" type="primary">CAR1_2</name>
    <name evidence="1" type="ORF">EV182_008370</name>
</gene>
<proteinExistence type="predicted"/>
<evidence type="ECO:0000313" key="2">
    <source>
        <dbReference type="Proteomes" id="UP001145114"/>
    </source>
</evidence>
<dbReference type="EC" id="3.5.3.1" evidence="1"/>
<evidence type="ECO:0000313" key="1">
    <source>
        <dbReference type="EMBL" id="KAJ1676351.1"/>
    </source>
</evidence>
<protein>
    <submittedName>
        <fullName evidence="1">Arginase, catabolizes arginine to ornithine and urea</fullName>
        <ecNumber evidence="1">3.5.3.1</ecNumber>
    </submittedName>
</protein>
<feature type="non-terminal residue" evidence="1">
    <location>
        <position position="127"/>
    </location>
</feature>
<name>A0ACC1HKZ0_9FUNG</name>